<dbReference type="EMBL" id="JABSTU010000006">
    <property type="protein sequence ID" value="KAH8028873.1"/>
    <property type="molecule type" value="Genomic_DNA"/>
</dbReference>
<keyword evidence="2" id="KW-1133">Transmembrane helix</keyword>
<protein>
    <submittedName>
        <fullName evidence="3">Uncharacterized protein</fullName>
    </submittedName>
</protein>
<organism evidence="3 4">
    <name type="scientific">Rhipicephalus microplus</name>
    <name type="common">Cattle tick</name>
    <name type="synonym">Boophilus microplus</name>
    <dbReference type="NCBI Taxonomy" id="6941"/>
    <lineage>
        <taxon>Eukaryota</taxon>
        <taxon>Metazoa</taxon>
        <taxon>Ecdysozoa</taxon>
        <taxon>Arthropoda</taxon>
        <taxon>Chelicerata</taxon>
        <taxon>Arachnida</taxon>
        <taxon>Acari</taxon>
        <taxon>Parasitiformes</taxon>
        <taxon>Ixodida</taxon>
        <taxon>Ixodoidea</taxon>
        <taxon>Ixodidae</taxon>
        <taxon>Rhipicephalinae</taxon>
        <taxon>Rhipicephalus</taxon>
        <taxon>Boophilus</taxon>
    </lineage>
</organism>
<comment type="caution">
    <text evidence="3">The sequence shown here is derived from an EMBL/GenBank/DDBJ whole genome shotgun (WGS) entry which is preliminary data.</text>
</comment>
<dbReference type="Proteomes" id="UP000821866">
    <property type="component" value="Chromosome 4"/>
</dbReference>
<reference evidence="3" key="1">
    <citation type="journal article" date="2020" name="Cell">
        <title>Large-Scale Comparative Analyses of Tick Genomes Elucidate Their Genetic Diversity and Vector Capacities.</title>
        <authorList>
            <consortium name="Tick Genome and Microbiome Consortium (TIGMIC)"/>
            <person name="Jia N."/>
            <person name="Wang J."/>
            <person name="Shi W."/>
            <person name="Du L."/>
            <person name="Sun Y."/>
            <person name="Zhan W."/>
            <person name="Jiang J.F."/>
            <person name="Wang Q."/>
            <person name="Zhang B."/>
            <person name="Ji P."/>
            <person name="Bell-Sakyi L."/>
            <person name="Cui X.M."/>
            <person name="Yuan T.T."/>
            <person name="Jiang B.G."/>
            <person name="Yang W.F."/>
            <person name="Lam T.T."/>
            <person name="Chang Q.C."/>
            <person name="Ding S.J."/>
            <person name="Wang X.J."/>
            <person name="Zhu J.G."/>
            <person name="Ruan X.D."/>
            <person name="Zhao L."/>
            <person name="Wei J.T."/>
            <person name="Ye R.Z."/>
            <person name="Que T.C."/>
            <person name="Du C.H."/>
            <person name="Zhou Y.H."/>
            <person name="Cheng J.X."/>
            <person name="Dai P.F."/>
            <person name="Guo W.B."/>
            <person name="Han X.H."/>
            <person name="Huang E.J."/>
            <person name="Li L.F."/>
            <person name="Wei W."/>
            <person name="Gao Y.C."/>
            <person name="Liu J.Z."/>
            <person name="Shao H.Z."/>
            <person name="Wang X."/>
            <person name="Wang C.C."/>
            <person name="Yang T.C."/>
            <person name="Huo Q.B."/>
            <person name="Li W."/>
            <person name="Chen H.Y."/>
            <person name="Chen S.E."/>
            <person name="Zhou L.G."/>
            <person name="Ni X.B."/>
            <person name="Tian J.H."/>
            <person name="Sheng Y."/>
            <person name="Liu T."/>
            <person name="Pan Y.S."/>
            <person name="Xia L.Y."/>
            <person name="Li J."/>
            <person name="Zhao F."/>
            <person name="Cao W.C."/>
        </authorList>
    </citation>
    <scope>NUCLEOTIDE SEQUENCE</scope>
    <source>
        <strain evidence="3">Rmic-2018</strain>
    </source>
</reference>
<feature type="transmembrane region" description="Helical" evidence="2">
    <location>
        <begin position="155"/>
        <end position="179"/>
    </location>
</feature>
<feature type="transmembrane region" description="Helical" evidence="2">
    <location>
        <begin position="52"/>
        <end position="85"/>
    </location>
</feature>
<gene>
    <name evidence="3" type="ORF">HPB51_020004</name>
</gene>
<name>A0A9J6E4A8_RHIMP</name>
<keyword evidence="4" id="KW-1185">Reference proteome</keyword>
<keyword evidence="2" id="KW-0472">Membrane</keyword>
<feature type="region of interest" description="Disordered" evidence="1">
    <location>
        <begin position="1"/>
        <end position="21"/>
    </location>
</feature>
<reference evidence="3" key="2">
    <citation type="submission" date="2021-09" db="EMBL/GenBank/DDBJ databases">
        <authorList>
            <person name="Jia N."/>
            <person name="Wang J."/>
            <person name="Shi W."/>
            <person name="Du L."/>
            <person name="Sun Y."/>
            <person name="Zhan W."/>
            <person name="Jiang J."/>
            <person name="Wang Q."/>
            <person name="Zhang B."/>
            <person name="Ji P."/>
            <person name="Sakyi L.B."/>
            <person name="Cui X."/>
            <person name="Yuan T."/>
            <person name="Jiang B."/>
            <person name="Yang W."/>
            <person name="Lam T.T.-Y."/>
            <person name="Chang Q."/>
            <person name="Ding S."/>
            <person name="Wang X."/>
            <person name="Zhu J."/>
            <person name="Ruan X."/>
            <person name="Zhao L."/>
            <person name="Wei J."/>
            <person name="Que T."/>
            <person name="Du C."/>
            <person name="Cheng J."/>
            <person name="Dai P."/>
            <person name="Han X."/>
            <person name="Huang E."/>
            <person name="Gao Y."/>
            <person name="Liu J."/>
            <person name="Shao H."/>
            <person name="Ye R."/>
            <person name="Li L."/>
            <person name="Wei W."/>
            <person name="Wang X."/>
            <person name="Wang C."/>
            <person name="Huo Q."/>
            <person name="Li W."/>
            <person name="Guo W."/>
            <person name="Chen H."/>
            <person name="Chen S."/>
            <person name="Zhou L."/>
            <person name="Zhou L."/>
            <person name="Ni X."/>
            <person name="Tian J."/>
            <person name="Zhou Y."/>
            <person name="Sheng Y."/>
            <person name="Liu T."/>
            <person name="Pan Y."/>
            <person name="Xia L."/>
            <person name="Li J."/>
            <person name="Zhao F."/>
            <person name="Cao W."/>
        </authorList>
    </citation>
    <scope>NUCLEOTIDE SEQUENCE</scope>
    <source>
        <strain evidence="3">Rmic-2018</strain>
        <tissue evidence="3">Larvae</tissue>
    </source>
</reference>
<proteinExistence type="predicted"/>
<keyword evidence="2" id="KW-0812">Transmembrane</keyword>
<feature type="transmembrane region" description="Helical" evidence="2">
    <location>
        <begin position="128"/>
        <end position="149"/>
    </location>
</feature>
<evidence type="ECO:0000313" key="3">
    <source>
        <dbReference type="EMBL" id="KAH8028873.1"/>
    </source>
</evidence>
<evidence type="ECO:0000256" key="2">
    <source>
        <dbReference type="SAM" id="Phobius"/>
    </source>
</evidence>
<evidence type="ECO:0000256" key="1">
    <source>
        <dbReference type="SAM" id="MobiDB-lite"/>
    </source>
</evidence>
<feature type="transmembrane region" description="Helical" evidence="2">
    <location>
        <begin position="247"/>
        <end position="270"/>
    </location>
</feature>
<evidence type="ECO:0000313" key="4">
    <source>
        <dbReference type="Proteomes" id="UP000821866"/>
    </source>
</evidence>
<accession>A0A9J6E4A8</accession>
<feature type="transmembrane region" description="Helical" evidence="2">
    <location>
        <begin position="282"/>
        <end position="304"/>
    </location>
</feature>
<sequence length="343" mass="39483">MDTRETDDDETEAYNAKDTDAENRSAQWSIFAMRKPNMKAKPEQLHLERLTFFYQLWLAIFAHDFIFTTAINALLYGVIAFKAALNASLPFIKSRSLQCFFNESFEYEQQVHFVAPTIRKKPTLISCLIRPLLLVAFIANVCICSYLSIKLIDHLSYGPALSITFKIMVTAGNFLFYVYDTACFLVLRPCCEVIRSYIEHQHRVLRSIVQRGSIHDIGPQKQARLVERVRLNLCTILHLKRKLNDTWGHAIAVSGSMVLCAFCASIYLNFVEEFRTLENLIAIWYMVLTSLDFLDITILSDAMVDEVRNVRHTLQNVETFSENSDYVNQVRMVPACFRLTLSS</sequence>
<dbReference type="AlphaFoldDB" id="A0A9J6E4A8"/>
<feature type="compositionally biased region" description="Acidic residues" evidence="1">
    <location>
        <begin position="1"/>
        <end position="12"/>
    </location>
</feature>